<feature type="non-terminal residue" evidence="1">
    <location>
        <position position="1"/>
    </location>
</feature>
<sequence>TAPLNKKSEVNVLRISRGVIPPTVLTLGSAWWSNRTATMSGETISAAMCKGVLSHAEIMVVVVRH</sequence>
<protein>
    <submittedName>
        <fullName evidence="1">Uncharacterized protein</fullName>
    </submittedName>
</protein>
<gene>
    <name evidence="1" type="ordered locus">At2g41375</name>
</gene>
<accession>A0A1P8AXS6</accession>
<dbReference type="EMBL" id="CP002685">
    <property type="protein sequence ID" value="ANM61445.1"/>
    <property type="molecule type" value="Genomic_DNA"/>
</dbReference>
<reference evidence="2" key="2">
    <citation type="journal article" date="2017" name="Plant J.">
        <title>Araport11: a complete reannotation of the Arabidopsis thaliana reference genome.</title>
        <authorList>
            <person name="Cheng C.Y."/>
            <person name="Krishnakumar V."/>
            <person name="Chan A.P."/>
            <person name="Thibaud-Nissen F."/>
            <person name="Schobel S."/>
            <person name="Town C.D."/>
        </authorList>
    </citation>
    <scope>GENOME REANNOTATION</scope>
    <source>
        <strain evidence="2">cv. Columbia</strain>
    </source>
</reference>
<organism evidence="1 2">
    <name type="scientific">Arabidopsis thaliana</name>
    <name type="common">Mouse-ear cress</name>
    <dbReference type="NCBI Taxonomy" id="3702"/>
    <lineage>
        <taxon>Eukaryota</taxon>
        <taxon>Viridiplantae</taxon>
        <taxon>Streptophyta</taxon>
        <taxon>Embryophyta</taxon>
        <taxon>Tracheophyta</taxon>
        <taxon>Spermatophyta</taxon>
        <taxon>Magnoliopsida</taxon>
        <taxon>eudicotyledons</taxon>
        <taxon>Gunneridae</taxon>
        <taxon>Pentapetalae</taxon>
        <taxon>rosids</taxon>
        <taxon>malvids</taxon>
        <taxon>Brassicales</taxon>
        <taxon>Brassicaceae</taxon>
        <taxon>Camelineae</taxon>
        <taxon>Arabidopsis</taxon>
    </lineage>
</organism>
<dbReference type="InParanoid" id="A0A1P8AXS6"/>
<dbReference type="Proteomes" id="UP000006548">
    <property type="component" value="Chromosome 2"/>
</dbReference>
<reference evidence="1 2" key="1">
    <citation type="journal article" date="1999" name="Nature">
        <title>Sequence and analysis of chromosome 2 of the plant Arabidopsis thaliana.</title>
        <authorList>
            <person name="Lin X."/>
            <person name="Kaul S."/>
            <person name="Rounsley S."/>
            <person name="Shea T.P."/>
            <person name="Benito M.I."/>
            <person name="Town C.D."/>
            <person name="Fujii C.Y."/>
            <person name="Mason T."/>
            <person name="Bowman C.L."/>
            <person name="Barnstead M."/>
            <person name="Feldblyum T.V."/>
            <person name="Buell C.R."/>
            <person name="Ketchum K.A."/>
            <person name="Lee J."/>
            <person name="Ronning C.M."/>
            <person name="Koo H.L."/>
            <person name="Moffat K.S."/>
            <person name="Cronin L.A."/>
            <person name="Shen M."/>
            <person name="Pai G."/>
            <person name="Van Aken S."/>
            <person name="Umayam L."/>
            <person name="Tallon L.J."/>
            <person name="Gill J.E."/>
            <person name="Adams M.D."/>
            <person name="Carrera A.J."/>
            <person name="Creasy T.H."/>
            <person name="Goodman H.M."/>
            <person name="Somerville C.R."/>
            <person name="Copenhaver G.P."/>
            <person name="Preuss D."/>
            <person name="Nierman W.C."/>
            <person name="White O."/>
            <person name="Eisen J.A."/>
            <person name="Salzberg S.L."/>
            <person name="Fraser C.M."/>
            <person name="Venter J.C."/>
        </authorList>
    </citation>
    <scope>NUCLEOTIDE SEQUENCE [LARGE SCALE GENOMIC DNA]</scope>
    <source>
        <strain evidence="2">cv. Columbia</strain>
    </source>
</reference>
<dbReference type="KEGG" id="ath:AT2G41375"/>
<dbReference type="AlphaFoldDB" id="A0A1P8AXS6"/>
<evidence type="ECO:0000313" key="1">
    <source>
        <dbReference type="EMBL" id="ANM61445.1"/>
    </source>
</evidence>
<dbReference type="OrthoDB" id="1935124at2759"/>
<keyword evidence="2" id="KW-1185">Reference proteome</keyword>
<dbReference type="GeneID" id="28718342"/>
<dbReference type="TAIR" id="AT2G41375"/>
<proteinExistence type="predicted"/>
<dbReference type="RefSeq" id="NP_001323662.1">
    <property type="nucleotide sequence ID" value="NM_001336905.1"/>
</dbReference>
<name>A0A1P8AXS6_ARATH</name>
<evidence type="ECO:0000313" key="2">
    <source>
        <dbReference type="Proteomes" id="UP000006548"/>
    </source>
</evidence>